<feature type="coiled-coil region" evidence="2">
    <location>
        <begin position="64"/>
        <end position="142"/>
    </location>
</feature>
<feature type="non-terminal residue" evidence="3">
    <location>
        <position position="1"/>
    </location>
</feature>
<dbReference type="PANTHER" id="PTHR33493">
    <property type="entry name" value="LATE EMBRYOGENESIS ABUNDANT PROTEIN 6-RELATED"/>
    <property type="match status" value="1"/>
</dbReference>
<evidence type="ECO:0000256" key="2">
    <source>
        <dbReference type="SAM" id="Coils"/>
    </source>
</evidence>
<comment type="similarity">
    <text evidence="1">Belongs to the LEA type 1 family.</text>
</comment>
<evidence type="ECO:0000256" key="1">
    <source>
        <dbReference type="ARBA" id="ARBA00010975"/>
    </source>
</evidence>
<comment type="caution">
    <text evidence="3">The sequence shown here is derived from an EMBL/GenBank/DDBJ whole genome shotgun (WGS) entry which is preliminary data.</text>
</comment>
<name>A0A371E8C7_MUCPR</name>
<dbReference type="OrthoDB" id="695393at2759"/>
<reference evidence="3" key="1">
    <citation type="submission" date="2018-05" db="EMBL/GenBank/DDBJ databases">
        <title>Draft genome of Mucuna pruriens seed.</title>
        <authorList>
            <person name="Nnadi N.E."/>
            <person name="Vos R."/>
            <person name="Hasami M.H."/>
            <person name="Devisetty U.K."/>
            <person name="Aguiy J.C."/>
        </authorList>
    </citation>
    <scope>NUCLEOTIDE SEQUENCE [LARGE SCALE GENOMIC DNA]</scope>
    <source>
        <strain evidence="3">JCA_2017</strain>
    </source>
</reference>
<organism evidence="3 4">
    <name type="scientific">Mucuna pruriens</name>
    <name type="common">Velvet bean</name>
    <name type="synonym">Dolichos pruriens</name>
    <dbReference type="NCBI Taxonomy" id="157652"/>
    <lineage>
        <taxon>Eukaryota</taxon>
        <taxon>Viridiplantae</taxon>
        <taxon>Streptophyta</taxon>
        <taxon>Embryophyta</taxon>
        <taxon>Tracheophyta</taxon>
        <taxon>Spermatophyta</taxon>
        <taxon>Magnoliopsida</taxon>
        <taxon>eudicotyledons</taxon>
        <taxon>Gunneridae</taxon>
        <taxon>Pentapetalae</taxon>
        <taxon>rosids</taxon>
        <taxon>fabids</taxon>
        <taxon>Fabales</taxon>
        <taxon>Fabaceae</taxon>
        <taxon>Papilionoideae</taxon>
        <taxon>50 kb inversion clade</taxon>
        <taxon>NPAAA clade</taxon>
        <taxon>indigoferoid/millettioid clade</taxon>
        <taxon>Phaseoleae</taxon>
        <taxon>Mucuna</taxon>
    </lineage>
</organism>
<evidence type="ECO:0000313" key="4">
    <source>
        <dbReference type="Proteomes" id="UP000257109"/>
    </source>
</evidence>
<evidence type="ECO:0000313" key="3">
    <source>
        <dbReference type="EMBL" id="RDX62267.1"/>
    </source>
</evidence>
<dbReference type="PANTHER" id="PTHR33493:SF6">
    <property type="entry name" value="LATE EMBRYOGENESIS ABUNDANT PROTEIN 6"/>
    <property type="match status" value="1"/>
</dbReference>
<keyword evidence="4" id="KW-1185">Reference proteome</keyword>
<keyword evidence="2" id="KW-0175">Coiled coil</keyword>
<dbReference type="EMBL" id="QJKJ01015595">
    <property type="protein sequence ID" value="RDX62267.1"/>
    <property type="molecule type" value="Genomic_DNA"/>
</dbReference>
<dbReference type="Proteomes" id="UP000257109">
    <property type="component" value="Unassembled WGS sequence"/>
</dbReference>
<dbReference type="AlphaFoldDB" id="A0A371E8C7"/>
<dbReference type="InterPro" id="IPR005513">
    <property type="entry name" value="LEA_1"/>
</dbReference>
<proteinExistence type="inferred from homology"/>
<gene>
    <name evidence="3" type="primary">LEA6</name>
    <name evidence="3" type="ORF">CR513_59420</name>
</gene>
<dbReference type="STRING" id="157652.A0A371E8C7"/>
<dbReference type="Pfam" id="PF03760">
    <property type="entry name" value="LEA_1"/>
    <property type="match status" value="2"/>
</dbReference>
<protein>
    <submittedName>
        <fullName evidence="3">Late embryogenesis abundant protein 6</fullName>
    </submittedName>
</protein>
<sequence length="200" mass="22821">MFNKWQPGRFASHLPFPYKSSGSPPLFYPNALLKSFIYLYTERREKRPTRVTMQSSKEKLSNVASEAKEHVDIYKAKLDEKQRVNINCSMRNEALRGWVVQAEKGMARTEEEKVIAHERAKAKEAKAKMELHEAKARHAEEKLRTKQSHSYGLHHDPPVVGTTQTQYQQQQGHQPIGTALVPPGATYPLIGGNPPRNKHI</sequence>
<accession>A0A371E8C7</accession>
<dbReference type="GO" id="GO:0009793">
    <property type="term" value="P:embryo development ending in seed dormancy"/>
    <property type="evidence" value="ECO:0007669"/>
    <property type="project" value="InterPro"/>
</dbReference>